<sequence>MTRGEPVAGLPPRPDPSTGLPTPPPAPGVRRAPPGRRMPTRPKPPPPGRGPVLAGTSGEPRDAVVLLGGGLVALVVFAQLVVGLDRLESVPPAFWGALGFLVLIIGWWAYATATGYLAVGADWLQYGPTWVDLYDLTEVTSSRGAYAVPMLRLRDGSGRRVECAVHQLRADPLMWDLVHLGLRWSRATQQVRVDRAAEAVVGDDPLPAGAPAQRRRVVVARVRRDDPATTELPPRPDPWTCRPVPPPAPWTGPDAVVQVPRRPQSSPPGRGPLVGGRSGVDVRGLAAFGVVLVLAAALVVTLVGLEALVAHPLDTAVYGIGTVVVVGAIGWVAAASYVAAGADWAADEFSWVDLYDLVAVRVARTRWGVAGLQLTDGEGRRAVLVLRQVRGDALLGRYVHLGVRWSRATNVVEIDDAALAIIDPTGSDAR</sequence>
<evidence type="ECO:0000313" key="3">
    <source>
        <dbReference type="EMBL" id="MCD2196116.1"/>
    </source>
</evidence>
<evidence type="ECO:0000256" key="1">
    <source>
        <dbReference type="SAM" id="MobiDB-lite"/>
    </source>
</evidence>
<dbReference type="EMBL" id="JAJNDB010000005">
    <property type="protein sequence ID" value="MCD2196116.1"/>
    <property type="molecule type" value="Genomic_DNA"/>
</dbReference>
<dbReference type="RefSeq" id="WP_230737971.1">
    <property type="nucleotide sequence ID" value="NZ_JAJNDB010000005.1"/>
</dbReference>
<evidence type="ECO:0000256" key="2">
    <source>
        <dbReference type="SAM" id="Phobius"/>
    </source>
</evidence>
<dbReference type="Proteomes" id="UP001199469">
    <property type="component" value="Unassembled WGS sequence"/>
</dbReference>
<feature type="compositionally biased region" description="Pro residues" evidence="1">
    <location>
        <begin position="9"/>
        <end position="27"/>
    </location>
</feature>
<keyword evidence="4" id="KW-1185">Reference proteome</keyword>
<organism evidence="3 4">
    <name type="scientific">Actinomycetospora endophytica</name>
    <dbReference type="NCBI Taxonomy" id="2291215"/>
    <lineage>
        <taxon>Bacteria</taxon>
        <taxon>Bacillati</taxon>
        <taxon>Actinomycetota</taxon>
        <taxon>Actinomycetes</taxon>
        <taxon>Pseudonocardiales</taxon>
        <taxon>Pseudonocardiaceae</taxon>
        <taxon>Actinomycetospora</taxon>
    </lineage>
</organism>
<keyword evidence="2" id="KW-0472">Membrane</keyword>
<proteinExistence type="predicted"/>
<keyword evidence="2" id="KW-1133">Transmembrane helix</keyword>
<feature type="compositionally biased region" description="Low complexity" evidence="1">
    <location>
        <begin position="28"/>
        <end position="37"/>
    </location>
</feature>
<name>A0ABS8PCW0_9PSEU</name>
<feature type="transmembrane region" description="Helical" evidence="2">
    <location>
        <begin position="94"/>
        <end position="119"/>
    </location>
</feature>
<feature type="transmembrane region" description="Helical" evidence="2">
    <location>
        <begin position="317"/>
        <end position="340"/>
    </location>
</feature>
<comment type="caution">
    <text evidence="3">The sequence shown here is derived from an EMBL/GenBank/DDBJ whole genome shotgun (WGS) entry which is preliminary data.</text>
</comment>
<accession>A0ABS8PCW0</accession>
<feature type="transmembrane region" description="Helical" evidence="2">
    <location>
        <begin position="285"/>
        <end position="305"/>
    </location>
</feature>
<evidence type="ECO:0000313" key="4">
    <source>
        <dbReference type="Proteomes" id="UP001199469"/>
    </source>
</evidence>
<evidence type="ECO:0008006" key="5">
    <source>
        <dbReference type="Google" id="ProtNLM"/>
    </source>
</evidence>
<feature type="region of interest" description="Disordered" evidence="1">
    <location>
        <begin position="1"/>
        <end position="56"/>
    </location>
</feature>
<keyword evidence="2" id="KW-0812">Transmembrane</keyword>
<feature type="transmembrane region" description="Helical" evidence="2">
    <location>
        <begin position="63"/>
        <end position="82"/>
    </location>
</feature>
<reference evidence="3 4" key="1">
    <citation type="submission" date="2021-11" db="EMBL/GenBank/DDBJ databases">
        <title>Draft genome sequence of Actinomycetospora sp. SF1 isolated from the rhizosphere soil.</title>
        <authorList>
            <person name="Duangmal K."/>
            <person name="Chantavorakit T."/>
        </authorList>
    </citation>
    <scope>NUCLEOTIDE SEQUENCE [LARGE SCALE GENOMIC DNA]</scope>
    <source>
        <strain evidence="3 4">TBRC 5722</strain>
    </source>
</reference>
<gene>
    <name evidence="3" type="ORF">LQ327_22340</name>
</gene>
<protein>
    <recommendedName>
        <fullName evidence="5">PH (Pleckstrin Homology) domain-containing protein</fullName>
    </recommendedName>
</protein>